<accession>A0A4Y9S152</accession>
<protein>
    <submittedName>
        <fullName evidence="1">Uncharacterized protein</fullName>
    </submittedName>
</protein>
<reference evidence="1 2" key="1">
    <citation type="submission" date="2019-03" db="EMBL/GenBank/DDBJ databases">
        <title>Draft Genome Sequence of Duganella callidus sp. nov., a Novel Duganella Species Isolated from Cultivated Soil.</title>
        <authorList>
            <person name="Raths R."/>
            <person name="Peta V."/>
            <person name="Bucking H."/>
        </authorList>
    </citation>
    <scope>NUCLEOTIDE SEQUENCE [LARGE SCALE GENOMIC DNA]</scope>
    <source>
        <strain evidence="1 2">DN04</strain>
    </source>
</reference>
<evidence type="ECO:0000313" key="1">
    <source>
        <dbReference type="EMBL" id="TFW13278.1"/>
    </source>
</evidence>
<sequence length="148" mass="15474">MTVAALLTELHHSDYIIKTILRAMTVQQQARVGAELERAGIAGEGMTRHHERAAVIAAATAVPATVPTSASPAPHLLDIEAQAVDVLTQAEHADVLLQAVFDKLDQMERSTPAAVAINCFATCAARAVALMREAAENIIGSLKDGGAA</sequence>
<name>A0A4Y9S152_9BURK</name>
<dbReference type="Proteomes" id="UP000297729">
    <property type="component" value="Unassembled WGS sequence"/>
</dbReference>
<organism evidence="1 2">
    <name type="scientific">Duganella callida</name>
    <dbReference type="NCBI Taxonomy" id="2561932"/>
    <lineage>
        <taxon>Bacteria</taxon>
        <taxon>Pseudomonadati</taxon>
        <taxon>Pseudomonadota</taxon>
        <taxon>Betaproteobacteria</taxon>
        <taxon>Burkholderiales</taxon>
        <taxon>Oxalobacteraceae</taxon>
        <taxon>Telluria group</taxon>
        <taxon>Duganella</taxon>
    </lineage>
</organism>
<proteinExistence type="predicted"/>
<evidence type="ECO:0000313" key="2">
    <source>
        <dbReference type="Proteomes" id="UP000297729"/>
    </source>
</evidence>
<dbReference type="EMBL" id="SPVG01000276">
    <property type="protein sequence ID" value="TFW13278.1"/>
    <property type="molecule type" value="Genomic_DNA"/>
</dbReference>
<dbReference type="AlphaFoldDB" id="A0A4Y9S152"/>
<keyword evidence="2" id="KW-1185">Reference proteome</keyword>
<gene>
    <name evidence="1" type="ORF">E4L98_29185</name>
</gene>
<comment type="caution">
    <text evidence="1">The sequence shown here is derived from an EMBL/GenBank/DDBJ whole genome shotgun (WGS) entry which is preliminary data.</text>
</comment>